<dbReference type="GO" id="GO:0022857">
    <property type="term" value="F:transmembrane transporter activity"/>
    <property type="evidence" value="ECO:0007669"/>
    <property type="project" value="InterPro"/>
</dbReference>
<dbReference type="GO" id="GO:0015744">
    <property type="term" value="P:succinate transport"/>
    <property type="evidence" value="ECO:0007669"/>
    <property type="project" value="TreeGrafter"/>
</dbReference>
<evidence type="ECO:0000259" key="9">
    <source>
        <dbReference type="Pfam" id="PF06738"/>
    </source>
</evidence>
<sequence>MHIFYVCYFFAFCIIGGDLIEMLDVLIASDFGQALRRTPLHIHLNHLGVTILAAAVVSSLYFLIISASYLLLKVNIQHTAGYIASMLFLIPGFPLITGVLDLAKLDFSLDIQRVAYAVAVIFCAIFCRLGSCCWLSYSTGEMLSPNLYPVWNGCFHLIASFFRALGFSLLFNSPIKTASMTAFIGIYANTLRLELIDFTHIPIQVASLIAAFIVGISAF</sequence>
<protein>
    <submittedName>
        <fullName evidence="11">Uncharacterized protein</fullName>
    </submittedName>
</protein>
<comment type="similarity">
    <text evidence="7">Belongs to the ThrE exporter (TC 2.A.79) family.</text>
</comment>
<evidence type="ECO:0000256" key="8">
    <source>
        <dbReference type="SAM" id="Phobius"/>
    </source>
</evidence>
<dbReference type="Proteomes" id="UP000231293">
    <property type="component" value="Unassembled WGS sequence"/>
</dbReference>
<dbReference type="InterPro" id="IPR024528">
    <property type="entry name" value="ThrE_2"/>
</dbReference>
<evidence type="ECO:0000256" key="5">
    <source>
        <dbReference type="ARBA" id="ARBA00022989"/>
    </source>
</evidence>
<keyword evidence="3" id="KW-0997">Cell inner membrane</keyword>
<feature type="transmembrane region" description="Helical" evidence="8">
    <location>
        <begin position="149"/>
        <end position="171"/>
    </location>
</feature>
<dbReference type="InterPro" id="IPR050539">
    <property type="entry name" value="ThrE_Dicarb/AminoAcid_Exp"/>
</dbReference>
<feature type="transmembrane region" description="Helical" evidence="8">
    <location>
        <begin position="114"/>
        <end position="137"/>
    </location>
</feature>
<dbReference type="PANTHER" id="PTHR34390">
    <property type="entry name" value="UPF0442 PROTEIN YJJB-RELATED"/>
    <property type="match status" value="1"/>
</dbReference>
<evidence type="ECO:0000259" key="10">
    <source>
        <dbReference type="Pfam" id="PF12821"/>
    </source>
</evidence>
<keyword evidence="2" id="KW-1003">Cell membrane</keyword>
<accession>A0A2N9WUZ6</accession>
<dbReference type="Pfam" id="PF12821">
    <property type="entry name" value="ThrE_2"/>
    <property type="match status" value="1"/>
</dbReference>
<keyword evidence="6 8" id="KW-0472">Membrane</keyword>
<name>A0A2N9WUZ6_9NEIS</name>
<dbReference type="EMBL" id="MDVB01000053">
    <property type="protein sequence ID" value="PIT16659.1"/>
    <property type="molecule type" value="Genomic_DNA"/>
</dbReference>
<evidence type="ECO:0000256" key="7">
    <source>
        <dbReference type="ARBA" id="ARBA00034125"/>
    </source>
</evidence>
<feature type="domain" description="Threonine/serine exporter-like N-terminal" evidence="9">
    <location>
        <begin position="5"/>
        <end position="126"/>
    </location>
</feature>
<dbReference type="Pfam" id="PF06738">
    <property type="entry name" value="ThrE"/>
    <property type="match status" value="1"/>
</dbReference>
<reference evidence="11 12" key="1">
    <citation type="journal article" date="2017" name="MBio">
        <title>Type VI secretion-mediated competition in the bee gut microbiome.</title>
        <authorList>
            <person name="Steele M.I."/>
            <person name="Kwong W.K."/>
            <person name="Powell J.E."/>
            <person name="Whiteley M."/>
            <person name="Moran N.A."/>
        </authorList>
    </citation>
    <scope>NUCLEOTIDE SEQUENCE [LARGE SCALE GENOMIC DNA]</scope>
    <source>
        <strain evidence="11 12">App2-2</strain>
    </source>
</reference>
<evidence type="ECO:0000256" key="1">
    <source>
        <dbReference type="ARBA" id="ARBA00004651"/>
    </source>
</evidence>
<feature type="transmembrane region" description="Helical" evidence="8">
    <location>
        <begin position="6"/>
        <end position="27"/>
    </location>
</feature>
<gene>
    <name evidence="11" type="ORF">BGI32_04425</name>
</gene>
<proteinExistence type="inferred from homology"/>
<dbReference type="InterPro" id="IPR010619">
    <property type="entry name" value="ThrE-like_N"/>
</dbReference>
<feature type="domain" description="Threonine/Serine exporter ThrE" evidence="10">
    <location>
        <begin position="157"/>
        <end position="217"/>
    </location>
</feature>
<comment type="subcellular location">
    <subcellularLocation>
        <location evidence="1">Cell membrane</location>
        <topology evidence="1">Multi-pass membrane protein</topology>
    </subcellularLocation>
</comment>
<keyword evidence="4 8" id="KW-0812">Transmembrane</keyword>
<feature type="transmembrane region" description="Helical" evidence="8">
    <location>
        <begin position="47"/>
        <end position="70"/>
    </location>
</feature>
<dbReference type="AlphaFoldDB" id="A0A2N9WUZ6"/>
<evidence type="ECO:0000256" key="3">
    <source>
        <dbReference type="ARBA" id="ARBA00022519"/>
    </source>
</evidence>
<keyword evidence="5 8" id="KW-1133">Transmembrane helix</keyword>
<organism evidence="11 12">
    <name type="scientific">Snodgrassella alvi</name>
    <dbReference type="NCBI Taxonomy" id="1196083"/>
    <lineage>
        <taxon>Bacteria</taxon>
        <taxon>Pseudomonadati</taxon>
        <taxon>Pseudomonadota</taxon>
        <taxon>Betaproteobacteria</taxon>
        <taxon>Neisseriales</taxon>
        <taxon>Neisseriaceae</taxon>
        <taxon>Snodgrassella</taxon>
    </lineage>
</organism>
<evidence type="ECO:0000313" key="11">
    <source>
        <dbReference type="EMBL" id="PIT16659.1"/>
    </source>
</evidence>
<evidence type="ECO:0000256" key="6">
    <source>
        <dbReference type="ARBA" id="ARBA00023136"/>
    </source>
</evidence>
<dbReference type="GO" id="GO:0005886">
    <property type="term" value="C:plasma membrane"/>
    <property type="evidence" value="ECO:0007669"/>
    <property type="project" value="UniProtKB-SubCell"/>
</dbReference>
<evidence type="ECO:0000256" key="2">
    <source>
        <dbReference type="ARBA" id="ARBA00022475"/>
    </source>
</evidence>
<dbReference type="PANTHER" id="PTHR34390:SF1">
    <property type="entry name" value="SUCCINATE TRANSPORTER SUBUNIT YJJB-RELATED"/>
    <property type="match status" value="1"/>
</dbReference>
<comment type="caution">
    <text evidence="11">The sequence shown here is derived from an EMBL/GenBank/DDBJ whole genome shotgun (WGS) entry which is preliminary data.</text>
</comment>
<evidence type="ECO:0000256" key="4">
    <source>
        <dbReference type="ARBA" id="ARBA00022692"/>
    </source>
</evidence>
<evidence type="ECO:0000313" key="12">
    <source>
        <dbReference type="Proteomes" id="UP000231293"/>
    </source>
</evidence>
<feature type="transmembrane region" description="Helical" evidence="8">
    <location>
        <begin position="82"/>
        <end position="102"/>
    </location>
</feature>